<reference evidence="2" key="1">
    <citation type="journal article" date="2014" name="Int. J. Syst. Evol. Microbiol.">
        <title>Complete genome sequence of Corynebacterium casei LMG S-19264T (=DSM 44701T), isolated from a smear-ripened cheese.</title>
        <authorList>
            <consortium name="US DOE Joint Genome Institute (JGI-PGF)"/>
            <person name="Walter F."/>
            <person name="Albersmeier A."/>
            <person name="Kalinowski J."/>
            <person name="Ruckert C."/>
        </authorList>
    </citation>
    <scope>NUCLEOTIDE SEQUENCE</scope>
    <source>
        <strain evidence="2">CGMCC 1.16012</strain>
    </source>
</reference>
<evidence type="ECO:0000313" key="3">
    <source>
        <dbReference type="Proteomes" id="UP000606730"/>
    </source>
</evidence>
<feature type="transmembrane region" description="Helical" evidence="1">
    <location>
        <begin position="107"/>
        <end position="124"/>
    </location>
</feature>
<evidence type="ECO:0000256" key="1">
    <source>
        <dbReference type="SAM" id="Phobius"/>
    </source>
</evidence>
<gene>
    <name evidence="2" type="ORF">GCM10011517_08040</name>
</gene>
<reference evidence="2" key="2">
    <citation type="submission" date="2020-09" db="EMBL/GenBank/DDBJ databases">
        <authorList>
            <person name="Sun Q."/>
            <person name="Zhou Y."/>
        </authorList>
    </citation>
    <scope>NUCLEOTIDE SEQUENCE</scope>
    <source>
        <strain evidence="2">CGMCC 1.16012</strain>
    </source>
</reference>
<sequence length="180" mass="20870">MKPLQSYETILELLDMQSFSNLWYWIVLAVVWASVSYFMMGVPYDMYRQARWHGGQAQEDLITLLKIYIRRVDHILAKSGLFIIAFTFFLISLMVGLGFFYGNEFSQAVLLIFVPACMIAALNVRNCKKVKRLELYNEPDKLYRLMARYRLTVQIIGVVDIVITTFWGIAVNFTRTAIVG</sequence>
<comment type="caution">
    <text evidence="2">The sequence shown here is derived from an EMBL/GenBank/DDBJ whole genome shotgun (WGS) entry which is preliminary data.</text>
</comment>
<feature type="transmembrane region" description="Helical" evidence="1">
    <location>
        <begin position="22"/>
        <end position="42"/>
    </location>
</feature>
<organism evidence="2 3">
    <name type="scientific">Actibacterium pelagium</name>
    <dbReference type="NCBI Taxonomy" id="2029103"/>
    <lineage>
        <taxon>Bacteria</taxon>
        <taxon>Pseudomonadati</taxon>
        <taxon>Pseudomonadota</taxon>
        <taxon>Alphaproteobacteria</taxon>
        <taxon>Rhodobacterales</taxon>
        <taxon>Roseobacteraceae</taxon>
        <taxon>Actibacterium</taxon>
    </lineage>
</organism>
<dbReference type="EMBL" id="BMKN01000001">
    <property type="protein sequence ID" value="GGE42835.1"/>
    <property type="molecule type" value="Genomic_DNA"/>
</dbReference>
<feature type="transmembrane region" description="Helical" evidence="1">
    <location>
        <begin position="80"/>
        <end position="101"/>
    </location>
</feature>
<dbReference type="Proteomes" id="UP000606730">
    <property type="component" value="Unassembled WGS sequence"/>
</dbReference>
<keyword evidence="1" id="KW-0812">Transmembrane</keyword>
<feature type="transmembrane region" description="Helical" evidence="1">
    <location>
        <begin position="151"/>
        <end position="170"/>
    </location>
</feature>
<evidence type="ECO:0000313" key="2">
    <source>
        <dbReference type="EMBL" id="GGE42835.1"/>
    </source>
</evidence>
<keyword evidence="3" id="KW-1185">Reference proteome</keyword>
<keyword evidence="1" id="KW-1133">Transmembrane helix</keyword>
<name>A0A917ACJ3_9RHOB</name>
<proteinExistence type="predicted"/>
<protein>
    <recommendedName>
        <fullName evidence="4">Component of SufBCD complex</fullName>
    </recommendedName>
</protein>
<accession>A0A917ACJ3</accession>
<evidence type="ECO:0008006" key="4">
    <source>
        <dbReference type="Google" id="ProtNLM"/>
    </source>
</evidence>
<keyword evidence="1" id="KW-0472">Membrane</keyword>
<dbReference type="AlphaFoldDB" id="A0A917ACJ3"/>